<reference evidence="2" key="1">
    <citation type="submission" date="2022-06" db="EMBL/GenBank/DDBJ databases">
        <title>Sequencing the genomes of 1000 actinobacteria strains.</title>
        <authorList>
            <person name="Klenk H.-P."/>
        </authorList>
    </citation>
    <scope>NUCLEOTIDE SEQUENCE</scope>
    <source>
        <strain evidence="2">DSM 22016</strain>
    </source>
</reference>
<sequence length="439" mass="48742">MSGSLSITSAMTDPALLDLPWHLPLEAWPSENIATLPKGISRHLVRFAHLAGHVVAIKETTAEMARGEYEMLRTLQKLEIPCVDPAAVITNRTDAEGEPLKPVLVTRHLRFSLPYRALFSQTLRPDTATRLVDALAVLLVRLHIVGFFWGDVSLSNTLFRRDAGAFAAYLVDAETGKLYEGGLSNGQRENDLEIARVNIAGELLDLEAGGKVADELDPVRISDGIVEAYRSLWQELTGSESFSSAERWRINERVGRLNDLGFDIEELAIRTSDAGTTVRIQPKVVDAGHHQRRLLRLTGLDAGENQARRLLNDLDSYRASYGKEALDEEMVAHEWLVRVFEPVVRAIPTELRGKLEPAEVFHQLLDHRWFLAQQASHDIPLAEAVGSYINTVLRHRRDEATVIGPQTGAITTSIEVVPLDTAAVAVVDPDDENDWRAKV</sequence>
<dbReference type="SUPFAM" id="SSF56112">
    <property type="entry name" value="Protein kinase-like (PK-like)"/>
    <property type="match status" value="1"/>
</dbReference>
<organism evidence="2 3">
    <name type="scientific">Agromyces terreus</name>
    <dbReference type="NCBI Taxonomy" id="424795"/>
    <lineage>
        <taxon>Bacteria</taxon>
        <taxon>Bacillati</taxon>
        <taxon>Actinomycetota</taxon>
        <taxon>Actinomycetes</taxon>
        <taxon>Micrococcales</taxon>
        <taxon>Microbacteriaceae</taxon>
        <taxon>Agromyces</taxon>
    </lineage>
</organism>
<evidence type="ECO:0000313" key="3">
    <source>
        <dbReference type="Proteomes" id="UP001139722"/>
    </source>
</evidence>
<accession>A0A9X2GXV3</accession>
<gene>
    <name evidence="2" type="ORF">BJ978_000019</name>
</gene>
<dbReference type="EMBL" id="JAMZDY010000001">
    <property type="protein sequence ID" value="MCP2369343.1"/>
    <property type="molecule type" value="Genomic_DNA"/>
</dbReference>
<dbReference type="AlphaFoldDB" id="A0A9X2GXV3"/>
<evidence type="ECO:0000259" key="1">
    <source>
        <dbReference type="Pfam" id="PF13224"/>
    </source>
</evidence>
<dbReference type="OrthoDB" id="1550523at2"/>
<dbReference type="Pfam" id="PF13224">
    <property type="entry name" value="DUF4032"/>
    <property type="match status" value="1"/>
</dbReference>
<protein>
    <recommendedName>
        <fullName evidence="1">DUF4032 domain-containing protein</fullName>
    </recommendedName>
</protein>
<dbReference type="Proteomes" id="UP001139722">
    <property type="component" value="Unassembled WGS sequence"/>
</dbReference>
<dbReference type="InterPro" id="IPR011009">
    <property type="entry name" value="Kinase-like_dom_sf"/>
</dbReference>
<dbReference type="InterPro" id="IPR025111">
    <property type="entry name" value="DUF4032"/>
</dbReference>
<name>A0A9X2GXV3_9MICO</name>
<comment type="caution">
    <text evidence="2">The sequence shown here is derived from an EMBL/GenBank/DDBJ whole genome shotgun (WGS) entry which is preliminary data.</text>
</comment>
<dbReference type="RefSeq" id="WP_156997328.1">
    <property type="nucleotide sequence ID" value="NZ_BAAANU010000005.1"/>
</dbReference>
<keyword evidence="3" id="KW-1185">Reference proteome</keyword>
<feature type="domain" description="DUF4032" evidence="1">
    <location>
        <begin position="231"/>
        <end position="393"/>
    </location>
</feature>
<evidence type="ECO:0000313" key="2">
    <source>
        <dbReference type="EMBL" id="MCP2369343.1"/>
    </source>
</evidence>
<proteinExistence type="predicted"/>